<dbReference type="RefSeq" id="WP_005977217.1">
    <property type="nucleotide sequence ID" value="NZ_CABKNW010000002.1"/>
</dbReference>
<dbReference type="GO" id="GO:0050138">
    <property type="term" value="F:nicotinate dehydrogenase activity"/>
    <property type="evidence" value="ECO:0007669"/>
    <property type="project" value="UniProtKB-EC"/>
</dbReference>
<organism evidence="5 6">
    <name type="scientific">Fusobacterium ulcerans</name>
    <dbReference type="NCBI Taxonomy" id="861"/>
    <lineage>
        <taxon>Bacteria</taxon>
        <taxon>Fusobacteriati</taxon>
        <taxon>Fusobacteriota</taxon>
        <taxon>Fusobacteriia</taxon>
        <taxon>Fusobacteriales</taxon>
        <taxon>Fusobacteriaceae</taxon>
        <taxon>Fusobacterium</taxon>
    </lineage>
</organism>
<dbReference type="Pfam" id="PF00941">
    <property type="entry name" value="FAD_binding_5"/>
    <property type="match status" value="1"/>
</dbReference>
<dbReference type="InterPro" id="IPR016169">
    <property type="entry name" value="FAD-bd_PCMH_sub2"/>
</dbReference>
<evidence type="ECO:0000313" key="6">
    <source>
        <dbReference type="Proteomes" id="UP000249008"/>
    </source>
</evidence>
<evidence type="ECO:0000256" key="2">
    <source>
        <dbReference type="ARBA" id="ARBA00022827"/>
    </source>
</evidence>
<keyword evidence="1" id="KW-0285">Flavoprotein</keyword>
<name>A0AAX2JA40_9FUSO</name>
<dbReference type="InterPro" id="IPR005107">
    <property type="entry name" value="CO_DH_flav_C"/>
</dbReference>
<evidence type="ECO:0000256" key="1">
    <source>
        <dbReference type="ARBA" id="ARBA00022630"/>
    </source>
</evidence>
<reference evidence="5 6" key="1">
    <citation type="submission" date="2018-06" db="EMBL/GenBank/DDBJ databases">
        <authorList>
            <consortium name="Pathogen Informatics"/>
            <person name="Doyle S."/>
        </authorList>
    </citation>
    <scope>NUCLEOTIDE SEQUENCE [LARGE SCALE GENOMIC DNA]</scope>
    <source>
        <strain evidence="5 6">NCTC12112</strain>
    </source>
</reference>
<sequence length="264" mass="29196">MFSFSKYFPAQSLQEAYDELLKSKKNIILGGTSYLRMENTSYNTAIDLSSLSLDYIKEEGEYIHIGAMVSFREIETNPIILNLFDGILSKSVESIIGVQFRNNVTVGATVFSKYGFSDLIPALLSLDTVVVLFNGGEISLEEYLSTEGKTRDILVEIKIRKAAGKGAFQSIRKSKTDYAITNTAVTNENGNFRIAIGVRPGKAKLAHKAMELLNNSDNITDEVIDRACALITEEITFGSNMRGSSEYRAAISKVMTKRAIKEVL</sequence>
<dbReference type="SMART" id="SM01092">
    <property type="entry name" value="CO_deh_flav_C"/>
    <property type="match status" value="1"/>
</dbReference>
<dbReference type="InterPro" id="IPR002346">
    <property type="entry name" value="Mopterin_DH_FAD-bd"/>
</dbReference>
<dbReference type="GeneID" id="78456090"/>
<feature type="domain" description="FAD-binding PCMH-type" evidence="4">
    <location>
        <begin position="1"/>
        <end position="164"/>
    </location>
</feature>
<dbReference type="EMBL" id="LS483487">
    <property type="protein sequence ID" value="SQJ02658.1"/>
    <property type="molecule type" value="Genomic_DNA"/>
</dbReference>
<dbReference type="AlphaFoldDB" id="A0AAX2JA40"/>
<accession>A0AAX2JA40</accession>
<dbReference type="Proteomes" id="UP000249008">
    <property type="component" value="Chromosome 1"/>
</dbReference>
<dbReference type="InterPro" id="IPR051312">
    <property type="entry name" value="Diverse_Substr_Oxidored"/>
</dbReference>
<dbReference type="GO" id="GO:0071949">
    <property type="term" value="F:FAD binding"/>
    <property type="evidence" value="ECO:0007669"/>
    <property type="project" value="InterPro"/>
</dbReference>
<dbReference type="Pfam" id="PF03450">
    <property type="entry name" value="CO_deh_flav_C"/>
    <property type="match status" value="1"/>
</dbReference>
<dbReference type="PROSITE" id="PS51387">
    <property type="entry name" value="FAD_PCMH"/>
    <property type="match status" value="1"/>
</dbReference>
<proteinExistence type="predicted"/>
<evidence type="ECO:0000313" key="5">
    <source>
        <dbReference type="EMBL" id="SQJ02658.1"/>
    </source>
</evidence>
<gene>
    <name evidence="5" type="primary">ndhF</name>
    <name evidence="5" type="ORF">NCTC12112_01530</name>
</gene>
<evidence type="ECO:0000256" key="3">
    <source>
        <dbReference type="ARBA" id="ARBA00023002"/>
    </source>
</evidence>
<dbReference type="Gene3D" id="3.30.465.10">
    <property type="match status" value="1"/>
</dbReference>
<dbReference type="KEGG" id="ful:C4N20_14785"/>
<protein>
    <submittedName>
        <fullName evidence="5">Nicotinate dehydrogenase FAD-subunit</fullName>
        <ecNumber evidence="5">1.17.1.5</ecNumber>
    </submittedName>
</protein>
<dbReference type="EC" id="1.17.1.5" evidence="5"/>
<dbReference type="InterPro" id="IPR016166">
    <property type="entry name" value="FAD-bd_PCMH"/>
</dbReference>
<dbReference type="InterPro" id="IPR036318">
    <property type="entry name" value="FAD-bd_PCMH-like_sf"/>
</dbReference>
<dbReference type="PANTHER" id="PTHR42659:SF2">
    <property type="entry name" value="XANTHINE DEHYDROGENASE SUBUNIT C-RELATED"/>
    <property type="match status" value="1"/>
</dbReference>
<keyword evidence="3 5" id="KW-0560">Oxidoreductase</keyword>
<dbReference type="PANTHER" id="PTHR42659">
    <property type="entry name" value="XANTHINE DEHYDROGENASE SUBUNIT C-RELATED"/>
    <property type="match status" value="1"/>
</dbReference>
<evidence type="ECO:0000259" key="4">
    <source>
        <dbReference type="PROSITE" id="PS51387"/>
    </source>
</evidence>
<keyword evidence="2" id="KW-0274">FAD</keyword>
<dbReference type="SUPFAM" id="SSF56176">
    <property type="entry name" value="FAD-binding/transporter-associated domain-like"/>
    <property type="match status" value="1"/>
</dbReference>
<dbReference type="Gene3D" id="3.30.390.50">
    <property type="entry name" value="CO dehydrogenase flavoprotein, C-terminal domain"/>
    <property type="match status" value="1"/>
</dbReference>
<dbReference type="SUPFAM" id="SSF55447">
    <property type="entry name" value="CO dehydrogenase flavoprotein C-terminal domain-like"/>
    <property type="match status" value="1"/>
</dbReference>
<dbReference type="InterPro" id="IPR036683">
    <property type="entry name" value="CO_DH_flav_C_dom_sf"/>
</dbReference>